<accession>A0A0N4UVT5</accession>
<dbReference type="PROSITE" id="PS51363">
    <property type="entry name" value="W2"/>
    <property type="match status" value="1"/>
</dbReference>
<dbReference type="GO" id="GO:0005085">
    <property type="term" value="F:guanyl-nucleotide exchange factor activity"/>
    <property type="evidence" value="ECO:0007669"/>
    <property type="project" value="InterPro"/>
</dbReference>
<dbReference type="SMART" id="SM00515">
    <property type="entry name" value="eIF5C"/>
    <property type="match status" value="1"/>
</dbReference>
<dbReference type="PANTHER" id="PTHR45887">
    <property type="entry name" value="TRANSLATION INITIATION FACTOR EIF-2B SUBUNIT EPSILON"/>
    <property type="match status" value="1"/>
</dbReference>
<dbReference type="InterPro" id="IPR003307">
    <property type="entry name" value="W2_domain"/>
</dbReference>
<dbReference type="SUPFAM" id="SSF53448">
    <property type="entry name" value="Nucleotide-diphospho-sugar transferases"/>
    <property type="match status" value="1"/>
</dbReference>
<dbReference type="OrthoDB" id="424572at2759"/>
<reference evidence="4 5" key="2">
    <citation type="submission" date="2018-10" db="EMBL/GenBank/DDBJ databases">
        <authorList>
            <consortium name="Pathogen Informatics"/>
        </authorList>
    </citation>
    <scope>NUCLEOTIDE SEQUENCE [LARGE SCALE GENOMIC DNA]</scope>
</reference>
<gene>
    <name evidence="4" type="ORF">EVEC_LOCUS1276</name>
</gene>
<organism evidence="6">
    <name type="scientific">Enterobius vermicularis</name>
    <name type="common">Human pinworm</name>
    <dbReference type="NCBI Taxonomy" id="51028"/>
    <lineage>
        <taxon>Eukaryota</taxon>
        <taxon>Metazoa</taxon>
        <taxon>Ecdysozoa</taxon>
        <taxon>Nematoda</taxon>
        <taxon>Chromadorea</taxon>
        <taxon>Rhabditida</taxon>
        <taxon>Spirurina</taxon>
        <taxon>Oxyuridomorpha</taxon>
        <taxon>Oxyuroidea</taxon>
        <taxon>Oxyuridae</taxon>
        <taxon>Enterobius</taxon>
    </lineage>
</organism>
<proteinExistence type="predicted"/>
<dbReference type="GO" id="GO:0031369">
    <property type="term" value="F:translation initiation factor binding"/>
    <property type="evidence" value="ECO:0007669"/>
    <property type="project" value="InterPro"/>
</dbReference>
<name>A0A0N4UVT5_ENTVE</name>
<dbReference type="InterPro" id="IPR051956">
    <property type="entry name" value="eIF2B_epsilon"/>
</dbReference>
<dbReference type="Pfam" id="PF00132">
    <property type="entry name" value="Hexapep"/>
    <property type="match status" value="1"/>
</dbReference>
<dbReference type="InterPro" id="IPR016024">
    <property type="entry name" value="ARM-type_fold"/>
</dbReference>
<dbReference type="Gene3D" id="1.25.40.180">
    <property type="match status" value="1"/>
</dbReference>
<dbReference type="GO" id="GO:0005851">
    <property type="term" value="C:eukaryotic translation initiation factor 2B complex"/>
    <property type="evidence" value="ECO:0007669"/>
    <property type="project" value="TreeGrafter"/>
</dbReference>
<protein>
    <recommendedName>
        <fullName evidence="1">Translation initiation factor eIF2B subunit epsilon</fullName>
    </recommendedName>
    <alternativeName>
        <fullName evidence="2">eIF2B GDP-GTP exchange factor subunit epsilon</fullName>
    </alternativeName>
</protein>
<dbReference type="GO" id="GO:0003743">
    <property type="term" value="F:translation initiation factor activity"/>
    <property type="evidence" value="ECO:0007669"/>
    <property type="project" value="TreeGrafter"/>
</dbReference>
<dbReference type="CDD" id="cd11558">
    <property type="entry name" value="W2_eIF2B_epsilon"/>
    <property type="match status" value="1"/>
</dbReference>
<evidence type="ECO:0000259" key="3">
    <source>
        <dbReference type="PROSITE" id="PS51363"/>
    </source>
</evidence>
<evidence type="ECO:0000256" key="1">
    <source>
        <dbReference type="ARBA" id="ARBA00044144"/>
    </source>
</evidence>
<feature type="domain" description="W2" evidence="3">
    <location>
        <begin position="313"/>
        <end position="472"/>
    </location>
</feature>
<dbReference type="AlphaFoldDB" id="A0A0N4UVT5"/>
<dbReference type="InterPro" id="IPR001451">
    <property type="entry name" value="Hexapep"/>
</dbReference>
<dbReference type="InterPro" id="IPR011004">
    <property type="entry name" value="Trimer_LpxA-like_sf"/>
</dbReference>
<evidence type="ECO:0000313" key="5">
    <source>
        <dbReference type="Proteomes" id="UP000274131"/>
    </source>
</evidence>
<dbReference type="InterPro" id="IPR029044">
    <property type="entry name" value="Nucleotide-diphossugar_trans"/>
</dbReference>
<dbReference type="Gene3D" id="2.160.10.10">
    <property type="entry name" value="Hexapeptide repeat proteins"/>
    <property type="match status" value="1"/>
</dbReference>
<sequence>MVKDEVKESPPLKALVIADSFDRRFLPVLGNSLSWVMKTVFFWSIFSFWDGYFQSLTLVSCQNCMSVGDVIREVDGRSLISSEFLLISNPASFCSFDLRPQIKAFFERRKDKNNVMTLLYAEREGLNPVICLEKKSNKLAAFLGESVVRNDIQDTGLALCSPVICNQFSDNFDFQRRDDVIREILVHEGVLCQNIHVDVLPSNTAAFTVNDYEGLLHANKLILQRWLYPLIPSRVGDGRFITLRNNIYLASSDNEITHQDLTNCEGAHVQSSIIGNNVSIGRNVKVLESCVGDNVVIEEGARIGPKSIIAKNVGFDMANLILVKDSMERTASEEEFSNDLVESLILEINCSKLACNISTEDVARRVFSSFLGLPQNENFSKVKKVGFCYVMLYLTFVYRLKDVTGFQEYVALSGRLKPVAPNIVHLFYELGIFEEEAILEWYNTVADDAPVKKLVAPIIDWLNTAEEDDSSDDSE</sequence>
<dbReference type="Proteomes" id="UP000274131">
    <property type="component" value="Unassembled WGS sequence"/>
</dbReference>
<dbReference type="PANTHER" id="PTHR45887:SF1">
    <property type="entry name" value="TRANSLATION INITIATION FACTOR EIF-2B SUBUNIT EPSILON"/>
    <property type="match status" value="1"/>
</dbReference>
<reference evidence="6" key="1">
    <citation type="submission" date="2017-02" db="UniProtKB">
        <authorList>
            <consortium name="WormBaseParasite"/>
        </authorList>
    </citation>
    <scope>IDENTIFICATION</scope>
</reference>
<evidence type="ECO:0000256" key="2">
    <source>
        <dbReference type="ARBA" id="ARBA00044345"/>
    </source>
</evidence>
<dbReference type="STRING" id="51028.A0A0N4UVT5"/>
<evidence type="ECO:0000313" key="4">
    <source>
        <dbReference type="EMBL" id="VDD86133.1"/>
    </source>
</evidence>
<dbReference type="InterPro" id="IPR044123">
    <property type="entry name" value="W2_eIF2B_epsilon"/>
</dbReference>
<keyword evidence="5" id="KW-1185">Reference proteome</keyword>
<dbReference type="SUPFAM" id="SSF48371">
    <property type="entry name" value="ARM repeat"/>
    <property type="match status" value="1"/>
</dbReference>
<dbReference type="EMBL" id="UXUI01007192">
    <property type="protein sequence ID" value="VDD86133.1"/>
    <property type="molecule type" value="Genomic_DNA"/>
</dbReference>
<dbReference type="Pfam" id="PF02020">
    <property type="entry name" value="W2"/>
    <property type="match status" value="1"/>
</dbReference>
<dbReference type="SUPFAM" id="SSF51161">
    <property type="entry name" value="Trimeric LpxA-like enzymes"/>
    <property type="match status" value="1"/>
</dbReference>
<evidence type="ECO:0000313" key="6">
    <source>
        <dbReference type="WBParaSite" id="EVEC_0000156801-mRNA-1"/>
    </source>
</evidence>
<dbReference type="WBParaSite" id="EVEC_0000156801-mRNA-1">
    <property type="protein sequence ID" value="EVEC_0000156801-mRNA-1"/>
    <property type="gene ID" value="EVEC_0000156801"/>
</dbReference>